<dbReference type="InterPro" id="IPR038765">
    <property type="entry name" value="Papain-like_cys_pep_sf"/>
</dbReference>
<organism evidence="3 5">
    <name type="scientific">Clostridium beijerinckii</name>
    <name type="common">Clostridium MP</name>
    <dbReference type="NCBI Taxonomy" id="1520"/>
    <lineage>
        <taxon>Bacteria</taxon>
        <taxon>Bacillati</taxon>
        <taxon>Bacillota</taxon>
        <taxon>Clostridia</taxon>
        <taxon>Eubacteriales</taxon>
        <taxon>Clostridiaceae</taxon>
        <taxon>Clostridium</taxon>
    </lineage>
</organism>
<dbReference type="SUPFAM" id="SSF54001">
    <property type="entry name" value="Cysteine proteinases"/>
    <property type="match status" value="1"/>
</dbReference>
<proteinExistence type="predicted"/>
<dbReference type="SMART" id="SM00460">
    <property type="entry name" value="TGc"/>
    <property type="match status" value="1"/>
</dbReference>
<dbReference type="RefSeq" id="WP_011968203.1">
    <property type="nucleotide sequence ID" value="NZ_CP010086.2"/>
</dbReference>
<protein>
    <submittedName>
        <fullName evidence="3 4">Transglutaminase</fullName>
    </submittedName>
</protein>
<evidence type="ECO:0000313" key="4">
    <source>
        <dbReference type="EMBL" id="MBF7807275.1"/>
    </source>
</evidence>
<evidence type="ECO:0000313" key="5">
    <source>
        <dbReference type="Proteomes" id="UP000031866"/>
    </source>
</evidence>
<dbReference type="Pfam" id="PF01841">
    <property type="entry name" value="Transglut_core"/>
    <property type="match status" value="1"/>
</dbReference>
<reference evidence="4" key="3">
    <citation type="submission" date="2020-11" db="EMBL/GenBank/DDBJ databases">
        <authorList>
            <person name="Thieme N."/>
            <person name="Liebl W."/>
            <person name="Zverlov V."/>
        </authorList>
    </citation>
    <scope>NUCLEOTIDE SEQUENCE</scope>
    <source>
        <strain evidence="4">NT08</strain>
    </source>
</reference>
<gene>
    <name evidence="4" type="ORF">IS491_00800</name>
    <name evidence="3" type="ORF">LF65_00947</name>
</gene>
<dbReference type="Proteomes" id="UP000031866">
    <property type="component" value="Chromosome"/>
</dbReference>
<accession>A0A0B5Q5U3</accession>
<feature type="signal peptide" evidence="1">
    <location>
        <begin position="1"/>
        <end position="24"/>
    </location>
</feature>
<dbReference type="PANTHER" id="PTHR46333:SF2">
    <property type="entry name" value="CYTOKINESIS PROTEIN 3"/>
    <property type="match status" value="1"/>
</dbReference>
<keyword evidence="1" id="KW-0732">Signal</keyword>
<dbReference type="Proteomes" id="UP000631418">
    <property type="component" value="Unassembled WGS sequence"/>
</dbReference>
<dbReference type="Gene3D" id="3.10.620.30">
    <property type="match status" value="1"/>
</dbReference>
<sequence length="255" mass="29849">MKKFFKTIMIAVVIIQAITVTAFAYDEVNNMKSMENHIYNHLENRDTDFTILYTGARSEFEENISNCIKDAYSKDDYLERSWLEIKPKAKVTENGIETTLDVKYLTTKEQENYVDNELKRITNSLINKDMSELEKVQAINEYIINRYEYDYTLKSTSVYSALTTSLAVCQGYAMTAYRMFNYAGIENRIVVGKIKDVSHSWNAVKIQGNWYHIDVTNNDSSDKNKYFLVGDSTLIENNYTWDREKYPKSFNGYYK</sequence>
<name>A0A0B5Q5U3_CLOBE</name>
<dbReference type="KEGG" id="cbei:LF65_00947"/>
<dbReference type="EMBL" id="JADOEF010000001">
    <property type="protein sequence ID" value="MBF7807275.1"/>
    <property type="molecule type" value="Genomic_DNA"/>
</dbReference>
<dbReference type="InterPro" id="IPR052557">
    <property type="entry name" value="CAP/Cytokinesis_protein"/>
</dbReference>
<evidence type="ECO:0000259" key="2">
    <source>
        <dbReference type="SMART" id="SM00460"/>
    </source>
</evidence>
<reference evidence="5" key="1">
    <citation type="submission" date="2014-12" db="EMBL/GenBank/DDBJ databases">
        <title>Genome sequence of Clostridium beijerinckii strain 59B.</title>
        <authorList>
            <person name="Little G.T."/>
            <person name="Minton N.P."/>
        </authorList>
    </citation>
    <scope>NUCLEOTIDE SEQUENCE [LARGE SCALE GENOMIC DNA]</scope>
    <source>
        <strain evidence="5">59B</strain>
    </source>
</reference>
<evidence type="ECO:0000256" key="1">
    <source>
        <dbReference type="SAM" id="SignalP"/>
    </source>
</evidence>
<reference evidence="3" key="2">
    <citation type="submission" date="2016-02" db="EMBL/GenBank/DDBJ databases">
        <title>Genome sequence of Clostridium beijerinckii strain 59B.</title>
        <authorList>
            <person name="Little G.T."/>
            <person name="Minton N.P."/>
        </authorList>
    </citation>
    <scope>NUCLEOTIDE SEQUENCE</scope>
    <source>
        <strain evidence="3">NCIMB 14988</strain>
    </source>
</reference>
<feature type="chain" id="PRO_5010611682" evidence="1">
    <location>
        <begin position="25"/>
        <end position="255"/>
    </location>
</feature>
<dbReference type="EMBL" id="CP010086">
    <property type="protein sequence ID" value="AJG97569.1"/>
    <property type="molecule type" value="Genomic_DNA"/>
</dbReference>
<feature type="domain" description="Transglutaminase-like" evidence="2">
    <location>
        <begin position="161"/>
        <end position="217"/>
    </location>
</feature>
<dbReference type="STRING" id="1520.LF65_00947"/>
<dbReference type="GO" id="GO:0005737">
    <property type="term" value="C:cytoplasm"/>
    <property type="evidence" value="ECO:0007669"/>
    <property type="project" value="TreeGrafter"/>
</dbReference>
<dbReference type="PANTHER" id="PTHR46333">
    <property type="entry name" value="CYTOKINESIS PROTEIN 3"/>
    <property type="match status" value="1"/>
</dbReference>
<dbReference type="OrthoDB" id="9788327at2"/>
<dbReference type="OMA" id="YEYDYTL"/>
<evidence type="ECO:0000313" key="3">
    <source>
        <dbReference type="EMBL" id="AJG97569.1"/>
    </source>
</evidence>
<dbReference type="InterPro" id="IPR002931">
    <property type="entry name" value="Transglutaminase-like"/>
</dbReference>
<dbReference type="AlphaFoldDB" id="A0A0B5Q5U3"/>